<feature type="domain" description="Terpene synthase N-terminal" evidence="4">
    <location>
        <begin position="91"/>
        <end position="259"/>
    </location>
</feature>
<protein>
    <submittedName>
        <fullName evidence="6">Putative terpene synthase 8</fullName>
    </submittedName>
</protein>
<dbReference type="InterPro" id="IPR044814">
    <property type="entry name" value="Terpene_cyclase_plant_C1"/>
</dbReference>
<evidence type="ECO:0000259" key="5">
    <source>
        <dbReference type="Pfam" id="PF03936"/>
    </source>
</evidence>
<dbReference type="Gene3D" id="1.50.10.130">
    <property type="entry name" value="Terpene synthase, N-terminal domain"/>
    <property type="match status" value="1"/>
</dbReference>
<dbReference type="EMBL" id="MN958364">
    <property type="protein sequence ID" value="QIQ55999.1"/>
    <property type="molecule type" value="mRNA"/>
</dbReference>
<evidence type="ECO:0000256" key="3">
    <source>
        <dbReference type="ARBA" id="ARBA00022842"/>
    </source>
</evidence>
<dbReference type="SUPFAM" id="SSF48576">
    <property type="entry name" value="Terpenoid synthases"/>
    <property type="match status" value="1"/>
</dbReference>
<dbReference type="PANTHER" id="PTHR31225:SF9">
    <property type="entry name" value="TERPENE SYNTHASE 10"/>
    <property type="match status" value="1"/>
</dbReference>
<dbReference type="Pfam" id="PF03936">
    <property type="entry name" value="Terpene_synth_C"/>
    <property type="match status" value="1"/>
</dbReference>
<evidence type="ECO:0000313" key="6">
    <source>
        <dbReference type="EMBL" id="QIQ55999.1"/>
    </source>
</evidence>
<sequence>MAAMTIHTVYPSKPLVNGNLCSFKHRKASKAFPHHVYPNYGAAANTTRHIICSSSSSSLRSSNEPKVDHLQAAAPVAILPRRSGNYKPSLWDFEFIQSLNSKYKDEGYLRRASELQVQVEKLMEEAMLSKPVIEQLELIDYLQRLALSDHFEHQIKKILSCIYEEEYKKKNHEPRGRDMYATALAFRLLRQHGFSVSQDIFDCFKNKDDGGFKASLTDDTRGLLQLYESSFQSVEGEMTMDQAREFATFHLERKLDHGLISDDDDLLVRRSLELPFHWGVPWIEARWFIGVYARRRDVMNPTVLELAKLDFNIRQAIHQEELKSVSRWSKNIRLAEKLPFVRDRVVESFIYASGFVEPRDCGNARIANAIFSYLLITIDDIFDVYGTLEELQLYTHAIDRWDIQWINHLPDYMQISYLALYNFINEVACGYLIDQGSIIIPRMKKSLADFTNSYLQEANWYHSGHTPSVDEYLENGWLSAGGPTMSYLTFFALKNPFKKEAIQGLDDYHNILRLPSMVTRLVNDIGTFSVEMEKGDAATAIQCSMNETGASKEEASEHIRSLIREAWKKLNAEALDAESIFSRAFIKSCVNYCRIAHFLYRNGSDGLGIDHKSVLVDDINGLLFEPIE</sequence>
<dbReference type="InterPro" id="IPR034741">
    <property type="entry name" value="Terpene_cyclase-like_1_C"/>
</dbReference>
<dbReference type="GO" id="GO:0000287">
    <property type="term" value="F:magnesium ion binding"/>
    <property type="evidence" value="ECO:0007669"/>
    <property type="project" value="InterPro"/>
</dbReference>
<dbReference type="FunFam" id="1.10.600.10:FF:000007">
    <property type="entry name" value="Isoprene synthase, chloroplastic"/>
    <property type="match status" value="1"/>
</dbReference>
<organism evidence="6">
    <name type="scientific">Eremophila drummondii</name>
    <dbReference type="NCBI Taxonomy" id="2652523"/>
    <lineage>
        <taxon>Eukaryota</taxon>
        <taxon>Viridiplantae</taxon>
        <taxon>Streptophyta</taxon>
        <taxon>Embryophyta</taxon>
        <taxon>Tracheophyta</taxon>
        <taxon>Spermatophyta</taxon>
        <taxon>Magnoliopsida</taxon>
        <taxon>eudicotyledons</taxon>
        <taxon>Gunneridae</taxon>
        <taxon>Pentapetalae</taxon>
        <taxon>asterids</taxon>
        <taxon>lamiids</taxon>
        <taxon>Lamiales</taxon>
        <taxon>Scrophulariaceae</taxon>
        <taxon>Myoporeae</taxon>
        <taxon>Eremophila</taxon>
    </lineage>
</organism>
<evidence type="ECO:0000256" key="2">
    <source>
        <dbReference type="ARBA" id="ARBA00022723"/>
    </source>
</evidence>
<keyword evidence="3" id="KW-0460">Magnesium</keyword>
<dbReference type="GO" id="GO:0016102">
    <property type="term" value="P:diterpenoid biosynthetic process"/>
    <property type="evidence" value="ECO:0007669"/>
    <property type="project" value="InterPro"/>
</dbReference>
<dbReference type="FunFam" id="1.50.10.130:FF:000001">
    <property type="entry name" value="Isoprene synthase, chloroplastic"/>
    <property type="match status" value="1"/>
</dbReference>
<keyword evidence="2" id="KW-0479">Metal-binding</keyword>
<name>A0A6G9KSR6_9LAMI</name>
<reference evidence="6" key="1">
    <citation type="journal article" date="2020" name="BMC Plant Biol.">
        <title>Nerylneryl diphosphate is the precursor of serrulatane, viscidane and cembrane-type diterpenoids in Eremophila species.</title>
        <authorList>
            <person name="Gericke O."/>
            <person name="Hansen N.L."/>
            <person name="Pedersen G.B."/>
            <person name="Kjaerulff L."/>
            <person name="Luo D."/>
            <person name="Staerk D."/>
            <person name="Moller B.L."/>
            <person name="Pateraki I."/>
            <person name="Heskes A.M."/>
        </authorList>
    </citation>
    <scope>NUCLEOTIDE SEQUENCE</scope>
</reference>
<dbReference type="SUPFAM" id="SSF48239">
    <property type="entry name" value="Terpenoid cyclases/Protein prenyltransferases"/>
    <property type="match status" value="1"/>
</dbReference>
<dbReference type="SFLD" id="SFLDG01019">
    <property type="entry name" value="Terpene_Cyclase_Like_1_C_Termi"/>
    <property type="match status" value="1"/>
</dbReference>
<dbReference type="InterPro" id="IPR050148">
    <property type="entry name" value="Terpene_synthase-like"/>
</dbReference>
<proteinExistence type="evidence at transcript level"/>
<comment type="cofactor">
    <cofactor evidence="1">
        <name>Mg(2+)</name>
        <dbReference type="ChEBI" id="CHEBI:18420"/>
    </cofactor>
</comment>
<dbReference type="InterPro" id="IPR001906">
    <property type="entry name" value="Terpene_synth_N"/>
</dbReference>
<dbReference type="SFLD" id="SFLDS00005">
    <property type="entry name" value="Isoprenoid_Synthase_Type_I"/>
    <property type="match status" value="1"/>
</dbReference>
<dbReference type="InterPro" id="IPR008949">
    <property type="entry name" value="Isoprenoid_synthase_dom_sf"/>
</dbReference>
<evidence type="ECO:0000259" key="4">
    <source>
        <dbReference type="Pfam" id="PF01397"/>
    </source>
</evidence>
<dbReference type="Gene3D" id="1.10.600.10">
    <property type="entry name" value="Farnesyl Diphosphate Synthase"/>
    <property type="match status" value="1"/>
</dbReference>
<dbReference type="InterPro" id="IPR005630">
    <property type="entry name" value="Terpene_synthase_metal-bd"/>
</dbReference>
<accession>A0A6G9KSR6</accession>
<dbReference type="PANTHER" id="PTHR31225">
    <property type="entry name" value="OS04G0344100 PROTEIN-RELATED"/>
    <property type="match status" value="1"/>
</dbReference>
<dbReference type="InterPro" id="IPR036965">
    <property type="entry name" value="Terpene_synth_N_sf"/>
</dbReference>
<dbReference type="InterPro" id="IPR008930">
    <property type="entry name" value="Terpenoid_cyclase/PrenylTrfase"/>
</dbReference>
<evidence type="ECO:0000256" key="1">
    <source>
        <dbReference type="ARBA" id="ARBA00001946"/>
    </source>
</evidence>
<feature type="domain" description="Terpene synthase metal-binding" evidence="5">
    <location>
        <begin position="330"/>
        <end position="569"/>
    </location>
</feature>
<dbReference type="AlphaFoldDB" id="A0A6G9KSR6"/>
<dbReference type="Pfam" id="PF01397">
    <property type="entry name" value="Terpene_synth"/>
    <property type="match status" value="1"/>
</dbReference>
<dbReference type="GO" id="GO:0010333">
    <property type="term" value="F:terpene synthase activity"/>
    <property type="evidence" value="ECO:0007669"/>
    <property type="project" value="InterPro"/>
</dbReference>
<dbReference type="CDD" id="cd00684">
    <property type="entry name" value="Terpene_cyclase_plant_C1"/>
    <property type="match status" value="1"/>
</dbReference>